<accession>A0A2K3M089</accession>
<evidence type="ECO:0000313" key="1">
    <source>
        <dbReference type="EMBL" id="PNX84204.1"/>
    </source>
</evidence>
<dbReference type="AlphaFoldDB" id="A0A2K3M089"/>
<organism evidence="1 2">
    <name type="scientific">Trifolium pratense</name>
    <name type="common">Red clover</name>
    <dbReference type="NCBI Taxonomy" id="57577"/>
    <lineage>
        <taxon>Eukaryota</taxon>
        <taxon>Viridiplantae</taxon>
        <taxon>Streptophyta</taxon>
        <taxon>Embryophyta</taxon>
        <taxon>Tracheophyta</taxon>
        <taxon>Spermatophyta</taxon>
        <taxon>Magnoliopsida</taxon>
        <taxon>eudicotyledons</taxon>
        <taxon>Gunneridae</taxon>
        <taxon>Pentapetalae</taxon>
        <taxon>rosids</taxon>
        <taxon>fabids</taxon>
        <taxon>Fabales</taxon>
        <taxon>Fabaceae</taxon>
        <taxon>Papilionoideae</taxon>
        <taxon>50 kb inversion clade</taxon>
        <taxon>NPAAA clade</taxon>
        <taxon>Hologalegina</taxon>
        <taxon>IRL clade</taxon>
        <taxon>Trifolieae</taxon>
        <taxon>Trifolium</taxon>
    </lineage>
</organism>
<sequence length="32" mass="3480">MEVVAVVVEVAVQELFPAEILFPAAVQEHFPA</sequence>
<evidence type="ECO:0000313" key="2">
    <source>
        <dbReference type="Proteomes" id="UP000236291"/>
    </source>
</evidence>
<reference evidence="1 2" key="2">
    <citation type="journal article" date="2017" name="Front. Plant Sci.">
        <title>Gene Classification and Mining of Molecular Markers Useful in Red Clover (Trifolium pratense) Breeding.</title>
        <authorList>
            <person name="Istvanek J."/>
            <person name="Dluhosova J."/>
            <person name="Dluhos P."/>
            <person name="Patkova L."/>
            <person name="Nedelnik J."/>
            <person name="Repkova J."/>
        </authorList>
    </citation>
    <scope>NUCLEOTIDE SEQUENCE [LARGE SCALE GENOMIC DNA]</scope>
    <source>
        <strain evidence="2">cv. Tatra</strain>
        <tissue evidence="1">Young leaves</tissue>
    </source>
</reference>
<gene>
    <name evidence="1" type="ORF">L195_g040260</name>
</gene>
<reference evidence="1 2" key="1">
    <citation type="journal article" date="2014" name="Am. J. Bot.">
        <title>Genome assembly and annotation for red clover (Trifolium pratense; Fabaceae).</title>
        <authorList>
            <person name="Istvanek J."/>
            <person name="Jaros M."/>
            <person name="Krenek A."/>
            <person name="Repkova J."/>
        </authorList>
    </citation>
    <scope>NUCLEOTIDE SEQUENCE [LARGE SCALE GENOMIC DNA]</scope>
    <source>
        <strain evidence="2">cv. Tatra</strain>
        <tissue evidence="1">Young leaves</tissue>
    </source>
</reference>
<protein>
    <submittedName>
        <fullName evidence="1">Uncharacterized protein</fullName>
    </submittedName>
</protein>
<name>A0A2K3M089_TRIPR</name>
<comment type="caution">
    <text evidence="1">The sequence shown here is derived from an EMBL/GenBank/DDBJ whole genome shotgun (WGS) entry which is preliminary data.</text>
</comment>
<feature type="non-terminal residue" evidence="1">
    <location>
        <position position="32"/>
    </location>
</feature>
<dbReference type="EMBL" id="ASHM01045844">
    <property type="protein sequence ID" value="PNX84204.1"/>
    <property type="molecule type" value="Genomic_DNA"/>
</dbReference>
<proteinExistence type="predicted"/>
<dbReference type="Proteomes" id="UP000236291">
    <property type="component" value="Unassembled WGS sequence"/>
</dbReference>